<evidence type="ECO:0000259" key="10">
    <source>
        <dbReference type="SMART" id="SM00916"/>
    </source>
</evidence>
<keyword evidence="7" id="KW-0249">Electron transport</keyword>
<dbReference type="EMBL" id="JAFFHB010000001">
    <property type="protein sequence ID" value="KAK4673731.1"/>
    <property type="molecule type" value="Genomic_DNA"/>
</dbReference>
<dbReference type="PANTHER" id="PTHR12878:SF0">
    <property type="entry name" value="NADH DEHYDROGENASE [UBIQUINONE] 1 ALPHA SUBCOMPLEX SUBUNIT 2"/>
    <property type="match status" value="1"/>
</dbReference>
<dbReference type="SUPFAM" id="SSF52833">
    <property type="entry name" value="Thioredoxin-like"/>
    <property type="match status" value="1"/>
</dbReference>
<keyword evidence="6" id="KW-0999">Mitochondrion inner membrane</keyword>
<comment type="function">
    <text evidence="1">Accessory subunit of the mitochondrial membrane respiratory chain NADH dehydrogenase (Complex I), that is believed not to be involved in catalysis. Complex I functions in the transfer of electrons from NADH to the respiratory chain. The immediate electron acceptor for the enzyme is believed to be ubiquinone.</text>
</comment>
<dbReference type="GeneID" id="87928375"/>
<name>A0ABR0I181_9PEZI</name>
<gene>
    <name evidence="11" type="ORF">QC763_114540</name>
</gene>
<evidence type="ECO:0000256" key="6">
    <source>
        <dbReference type="ARBA" id="ARBA00022792"/>
    </source>
</evidence>
<feature type="domain" description="Ribosomal protein/NADH dehydrogenase" evidence="10">
    <location>
        <begin position="126"/>
        <end position="199"/>
    </location>
</feature>
<comment type="similarity">
    <text evidence="3">Belongs to the complex I NDUFA2 subunit family.</text>
</comment>
<keyword evidence="8" id="KW-0496">Mitochondrion</keyword>
<dbReference type="Proteomes" id="UP001326199">
    <property type="component" value="Unassembled WGS sequence"/>
</dbReference>
<evidence type="ECO:0000256" key="5">
    <source>
        <dbReference type="ARBA" id="ARBA00022660"/>
    </source>
</evidence>
<keyword evidence="12" id="KW-1185">Reference proteome</keyword>
<dbReference type="InterPro" id="IPR007741">
    <property type="entry name" value="Ribosomal_mL43/mS25/NADH_DH"/>
</dbReference>
<keyword evidence="9" id="KW-0472">Membrane</keyword>
<dbReference type="InterPro" id="IPR036249">
    <property type="entry name" value="Thioredoxin-like_sf"/>
</dbReference>
<dbReference type="Pfam" id="PF05047">
    <property type="entry name" value="L51_S25_CI-B8"/>
    <property type="match status" value="1"/>
</dbReference>
<reference evidence="11 12" key="1">
    <citation type="journal article" date="2023" name="bioRxiv">
        <title>High-quality genome assemblies of four members of thePodospora anserinaspecies complex.</title>
        <authorList>
            <person name="Ament-Velasquez S.L."/>
            <person name="Vogan A.A."/>
            <person name="Wallerman O."/>
            <person name="Hartmann F."/>
            <person name="Gautier V."/>
            <person name="Silar P."/>
            <person name="Giraud T."/>
            <person name="Johannesson H."/>
        </authorList>
    </citation>
    <scope>NUCLEOTIDE SEQUENCE [LARGE SCALE GENOMIC DNA]</scope>
    <source>
        <strain evidence="11 12">CBS 411.78</strain>
    </source>
</reference>
<dbReference type="Gene3D" id="3.40.30.10">
    <property type="entry name" value="Glutaredoxin"/>
    <property type="match status" value="1"/>
</dbReference>
<evidence type="ECO:0000313" key="12">
    <source>
        <dbReference type="Proteomes" id="UP001326199"/>
    </source>
</evidence>
<comment type="caution">
    <text evidence="11">The sequence shown here is derived from an EMBL/GenBank/DDBJ whole genome shotgun (WGS) entry which is preliminary data.</text>
</comment>
<evidence type="ECO:0000256" key="4">
    <source>
        <dbReference type="ARBA" id="ARBA00022448"/>
    </source>
</evidence>
<organism evidence="11 12">
    <name type="scientific">Podospora pseudopauciseta</name>
    <dbReference type="NCBI Taxonomy" id="2093780"/>
    <lineage>
        <taxon>Eukaryota</taxon>
        <taxon>Fungi</taxon>
        <taxon>Dikarya</taxon>
        <taxon>Ascomycota</taxon>
        <taxon>Pezizomycotina</taxon>
        <taxon>Sordariomycetes</taxon>
        <taxon>Sordariomycetidae</taxon>
        <taxon>Sordariales</taxon>
        <taxon>Podosporaceae</taxon>
        <taxon>Podospora</taxon>
    </lineage>
</organism>
<dbReference type="RefSeq" id="XP_062771053.1">
    <property type="nucleotide sequence ID" value="XM_062908032.1"/>
</dbReference>
<proteinExistence type="inferred from homology"/>
<evidence type="ECO:0000256" key="3">
    <source>
        <dbReference type="ARBA" id="ARBA00008939"/>
    </source>
</evidence>
<evidence type="ECO:0000256" key="1">
    <source>
        <dbReference type="ARBA" id="ARBA00003195"/>
    </source>
</evidence>
<accession>A0ABR0I181</accession>
<evidence type="ECO:0000256" key="8">
    <source>
        <dbReference type="ARBA" id="ARBA00023128"/>
    </source>
</evidence>
<protein>
    <recommendedName>
        <fullName evidence="10">Ribosomal protein/NADH dehydrogenase domain-containing protein</fullName>
    </recommendedName>
</protein>
<keyword evidence="4" id="KW-0813">Transport</keyword>
<evidence type="ECO:0000256" key="9">
    <source>
        <dbReference type="ARBA" id="ARBA00023136"/>
    </source>
</evidence>
<keyword evidence="5" id="KW-0679">Respiratory chain</keyword>
<comment type="subcellular location">
    <subcellularLocation>
        <location evidence="2">Mitochondrion inner membrane</location>
        <topology evidence="2">Peripheral membrane protein</topology>
        <orientation evidence="2">Matrix side</orientation>
    </subcellularLocation>
</comment>
<dbReference type="PANTHER" id="PTHR12878">
    <property type="entry name" value="NADH-UBIQUINONE OXIDOREDUCTASE B8 SUBUNIT"/>
    <property type="match status" value="1"/>
</dbReference>
<dbReference type="SMART" id="SM00916">
    <property type="entry name" value="L51_S25_CI-B8"/>
    <property type="match status" value="1"/>
</dbReference>
<evidence type="ECO:0000256" key="2">
    <source>
        <dbReference type="ARBA" id="ARBA00004443"/>
    </source>
</evidence>
<evidence type="ECO:0000313" key="11">
    <source>
        <dbReference type="EMBL" id="KAK4673731.1"/>
    </source>
</evidence>
<dbReference type="InterPro" id="IPR016464">
    <property type="entry name" value="NADH_Ub_cplx-1_asu_su-2"/>
</dbReference>
<sequence length="201" mass="22548">MRTRLSLAVGQRAVGPLLFSPCTTQALCNHPSKLCTLFYAAQEVKRCSVANNLRQQQELHFESIEPPRPAKAHLLVALGPDSKRQQQNEPIERLVSLPFSYTEHIKMSGRYAFAKGLKEVRFLFCQTGEHSAATRSFLSRAYPIMKKNNPSTPIMLREAQGTLPKIYARYGLGQEKSQSLEGLSDKQIEDAVTQLVKNETS</sequence>
<evidence type="ECO:0000256" key="7">
    <source>
        <dbReference type="ARBA" id="ARBA00022982"/>
    </source>
</evidence>